<keyword evidence="8" id="KW-1185">Reference proteome</keyword>
<dbReference type="GO" id="GO:0005737">
    <property type="term" value="C:cytoplasm"/>
    <property type="evidence" value="ECO:0007669"/>
    <property type="project" value="TreeGrafter"/>
</dbReference>
<comment type="similarity">
    <text evidence="2">In the central section; belongs to the inositol 1,4,5-trisphosphate 5-phosphatase family.</text>
</comment>
<dbReference type="InterPro" id="IPR002013">
    <property type="entry name" value="SAC_dom"/>
</dbReference>
<evidence type="ECO:0000256" key="5">
    <source>
        <dbReference type="SAM" id="MobiDB-lite"/>
    </source>
</evidence>
<evidence type="ECO:0000313" key="8">
    <source>
        <dbReference type="Proteomes" id="UP000292447"/>
    </source>
</evidence>
<name>A0A4P6XK26_9ASCO</name>
<dbReference type="GO" id="GO:0004439">
    <property type="term" value="F:phosphatidylinositol-4,5-bisphosphate 5-phosphatase activity"/>
    <property type="evidence" value="ECO:0007669"/>
    <property type="project" value="UniProtKB-EC"/>
</dbReference>
<dbReference type="AlphaFoldDB" id="A0A4P6XK26"/>
<dbReference type="PROSITE" id="PS50275">
    <property type="entry name" value="SAC"/>
    <property type="match status" value="1"/>
</dbReference>
<sequence>MRVYIRENPRTLALKSTSHSLTFRQVSVSSSDRPEQPKVEVQLQSNAEISRENGFKTLHNRDVFGCLGLINVYSQIYLAVITGASLNVARPLPYESVDKIYSVDFFSLSSDEWDYVNLDSNGMLVPLSSDSDDYDLTAARTVHPCFEFKKLLSNGSFYYSNDFDLTSLLQARGVNKDKLRSGSETPTNAFEHTPINVLHYQEQYMWNSFLMEELNRFRSNLDDLAADILSGNRFLTTVIRGFAKTVRLGGSRGDTISIISKQSWKRAGTRFNARGIDDDGNVANFVETEFIYNHVSANQVFSFTQIRGSVPAFWEQDSTLINPKITVTRSREATQPSFDKHFTEVCKKYGVCHIINLLSKSKTLEVEISRRYTELLNFSDHRSELVYSHFDFHAETKPLNGGFAGATKILSLLRNSLERFGWYDYDTQEGEVVMRQSGVFRVNCLDCLDRTNLIEQVICQTVIDHIVHNQAVSQITRDRIRIEEFVMKHNELWADNGDAISQIYTGTNALKSSFTRSGKMNLAGALSDVTKSVSRMYQNTFVDSKKQTTIDTMLGKDGRLSIPVKIFDPISDYVIEKLRQSEGQFTTYDDISIFTGTYNVNAAAPIAYEELANWLFPPENAAGGCPEVYGIGLQEIIELNAGSILAADNSRPSQWARVLQQILNSQREEYLLLRTESISSMCLFFFVKKSKISHVTQVSGSSKKTGMGGIAANKGACAVRFEYGATSFALVTSHFAAGVNATIERHNDYAAIMLGLSFARNYRIDDHDNVIWFGDLNYRLNLPNDRCRQLLNSGAFDEMQQVDQLNLEKKESGGPFYLFKESRILFYPTYKFDKGTSNYDSSEKQRVPSWTDRILFKSKDRILLKPLNYNAVMDIFISDHKPVYSTFECKVKFVNEKKKKELALSYYNDYKTANGDVVHSARSLTSTPDSLSSSSFKSEAMSDLNLLDFDDTPPQLPLRSNTLINTLPRRIPPPPPASRRAVPAGKSMELDLIDKSRAVLVNSDKEPDLGKGGTEFKSQDRPGGSPLALLVSKGAPAHLSNLAFNATPLSPSTSGTSKSLSPSRSMTGVQTPKLAAVKPLKPAKPDALSSAKLELDDAAATVEKAAADASHDHGKRAVPPPPPPARTASKATMSDWKPLIPQ</sequence>
<feature type="region of interest" description="Disordered" evidence="5">
    <location>
        <begin position="1045"/>
        <end position="1071"/>
    </location>
</feature>
<dbReference type="EMBL" id="CP034456">
    <property type="protein sequence ID" value="QBM86011.1"/>
    <property type="molecule type" value="Genomic_DNA"/>
</dbReference>
<dbReference type="SUPFAM" id="SSF56219">
    <property type="entry name" value="DNase I-like"/>
    <property type="match status" value="1"/>
</dbReference>
<feature type="region of interest" description="Disordered" evidence="5">
    <location>
        <begin position="1102"/>
        <end position="1142"/>
    </location>
</feature>
<comment type="similarity">
    <text evidence="1">Belongs to the synaptojanin family.</text>
</comment>
<protein>
    <recommendedName>
        <fullName evidence="3">phosphoinositide 5-phosphatase</fullName>
        <ecNumber evidence="3">3.1.3.36</ecNumber>
    </recommendedName>
</protein>
<reference evidence="8" key="1">
    <citation type="submission" date="2019-03" db="EMBL/GenBank/DDBJ databases">
        <title>Snf2 controls pulcherriminic acid biosynthesis and connects pigmentation and antifungal activity of the yeast Metschnikowia pulcherrima.</title>
        <authorList>
            <person name="Gore-Lloyd D."/>
            <person name="Sumann I."/>
            <person name="Brachmann A.O."/>
            <person name="Schneeberger K."/>
            <person name="Ortiz-Merino R.A."/>
            <person name="Moreno-Beltran M."/>
            <person name="Schlaefli M."/>
            <person name="Kirner P."/>
            <person name="Santos Kron A."/>
            <person name="Wolfe K.H."/>
            <person name="Piel J."/>
            <person name="Ahrens C.H."/>
            <person name="Henk D."/>
            <person name="Freimoser F.M."/>
        </authorList>
    </citation>
    <scope>NUCLEOTIDE SEQUENCE [LARGE SCALE GENOMIC DNA]</scope>
    <source>
        <strain evidence="8">APC 1.2</strain>
    </source>
</reference>
<feature type="compositionally biased region" description="Low complexity" evidence="5">
    <location>
        <begin position="1047"/>
        <end position="1065"/>
    </location>
</feature>
<feature type="domain" description="SAC" evidence="6">
    <location>
        <begin position="148"/>
        <end position="506"/>
    </location>
</feature>
<proteinExistence type="inferred from homology"/>
<dbReference type="Gene3D" id="3.60.10.10">
    <property type="entry name" value="Endonuclease/exonuclease/phosphatase"/>
    <property type="match status" value="1"/>
</dbReference>
<evidence type="ECO:0000256" key="2">
    <source>
        <dbReference type="ARBA" id="ARBA00009678"/>
    </source>
</evidence>
<evidence type="ECO:0000256" key="1">
    <source>
        <dbReference type="ARBA" id="ARBA00008943"/>
    </source>
</evidence>
<dbReference type="SMART" id="SM00128">
    <property type="entry name" value="IPPc"/>
    <property type="match status" value="1"/>
</dbReference>
<dbReference type="GO" id="GO:0043813">
    <property type="term" value="F:phosphatidylinositol-3,5-bisphosphate 5-phosphatase activity"/>
    <property type="evidence" value="ECO:0007669"/>
    <property type="project" value="TreeGrafter"/>
</dbReference>
<dbReference type="InterPro" id="IPR000300">
    <property type="entry name" value="IPPc"/>
</dbReference>
<gene>
    <name evidence="7" type="primary">MPUL0A06430</name>
    <name evidence="7" type="ORF">METSCH_A06430</name>
</gene>
<dbReference type="InterPro" id="IPR036691">
    <property type="entry name" value="Endo/exonu/phosph_ase_sf"/>
</dbReference>
<dbReference type="STRING" id="2163413.A0A4P6XK26"/>
<organism evidence="7 8">
    <name type="scientific">Metschnikowia aff. pulcherrima</name>
    <dbReference type="NCBI Taxonomy" id="2163413"/>
    <lineage>
        <taxon>Eukaryota</taxon>
        <taxon>Fungi</taxon>
        <taxon>Dikarya</taxon>
        <taxon>Ascomycota</taxon>
        <taxon>Saccharomycotina</taxon>
        <taxon>Pichiomycetes</taxon>
        <taxon>Metschnikowiaceae</taxon>
        <taxon>Metschnikowia</taxon>
    </lineage>
</organism>
<dbReference type="InterPro" id="IPR046985">
    <property type="entry name" value="IP5"/>
</dbReference>
<evidence type="ECO:0000256" key="4">
    <source>
        <dbReference type="ARBA" id="ARBA00022801"/>
    </source>
</evidence>
<dbReference type="Pfam" id="PF02383">
    <property type="entry name" value="Syja_N"/>
    <property type="match status" value="1"/>
</dbReference>
<feature type="region of interest" description="Disordered" evidence="5">
    <location>
        <begin position="1003"/>
        <end position="1026"/>
    </location>
</feature>
<dbReference type="PANTHER" id="PTHR11200:SF257">
    <property type="entry name" value="PHOSPHOINOSITIDE 5-PHOSPHATASE"/>
    <property type="match status" value="1"/>
</dbReference>
<feature type="region of interest" description="Disordered" evidence="5">
    <location>
        <begin position="965"/>
        <end position="984"/>
    </location>
</feature>
<evidence type="ECO:0000256" key="3">
    <source>
        <dbReference type="ARBA" id="ARBA00013044"/>
    </source>
</evidence>
<dbReference type="GO" id="GO:0046856">
    <property type="term" value="P:phosphatidylinositol dephosphorylation"/>
    <property type="evidence" value="ECO:0007669"/>
    <property type="project" value="InterPro"/>
</dbReference>
<evidence type="ECO:0000313" key="7">
    <source>
        <dbReference type="EMBL" id="QBM86011.1"/>
    </source>
</evidence>
<dbReference type="PANTHER" id="PTHR11200">
    <property type="entry name" value="INOSITOL 5-PHOSPHATASE"/>
    <property type="match status" value="1"/>
</dbReference>
<keyword evidence="4" id="KW-0378">Hydrolase</keyword>
<dbReference type="Proteomes" id="UP000292447">
    <property type="component" value="Chromosome I"/>
</dbReference>
<dbReference type="Pfam" id="PF22669">
    <property type="entry name" value="Exo_endo_phos2"/>
    <property type="match status" value="1"/>
</dbReference>
<evidence type="ECO:0000259" key="6">
    <source>
        <dbReference type="PROSITE" id="PS50275"/>
    </source>
</evidence>
<dbReference type="GO" id="GO:0016020">
    <property type="term" value="C:membrane"/>
    <property type="evidence" value="ECO:0007669"/>
    <property type="project" value="TreeGrafter"/>
</dbReference>
<accession>A0A4P6XK26</accession>
<dbReference type="EC" id="3.1.3.36" evidence="3"/>